<dbReference type="GO" id="GO:1900376">
    <property type="term" value="P:regulation of secondary metabolite biosynthetic process"/>
    <property type="evidence" value="ECO:0007669"/>
    <property type="project" value="TreeGrafter"/>
</dbReference>
<keyword evidence="4" id="KW-0963">Cytoplasm</keyword>
<evidence type="ECO:0000313" key="13">
    <source>
        <dbReference type="EMBL" id="GAB94991.1"/>
    </source>
</evidence>
<dbReference type="EMBL" id="BAHD01000015">
    <property type="protein sequence ID" value="GAB94991.1"/>
    <property type="molecule type" value="Genomic_DNA"/>
</dbReference>
<dbReference type="Proteomes" id="UP000008366">
    <property type="component" value="Unassembled WGS sequence"/>
</dbReference>
<feature type="binding site" evidence="11">
    <location>
        <position position="86"/>
    </location>
    <ligand>
        <name>Zn(2+)</name>
        <dbReference type="ChEBI" id="CHEBI:29105"/>
    </ligand>
</feature>
<evidence type="ECO:0000256" key="1">
    <source>
        <dbReference type="ARBA" id="ARBA00004496"/>
    </source>
</evidence>
<dbReference type="STRING" id="1184609.KILIM_015_00510"/>
<evidence type="ECO:0000256" key="11">
    <source>
        <dbReference type="PIRSR" id="PIRSR602481-1"/>
    </source>
</evidence>
<proteinExistence type="inferred from homology"/>
<dbReference type="GO" id="GO:0003700">
    <property type="term" value="F:DNA-binding transcription factor activity"/>
    <property type="evidence" value="ECO:0007669"/>
    <property type="project" value="InterPro"/>
</dbReference>
<dbReference type="InterPro" id="IPR002481">
    <property type="entry name" value="FUR"/>
</dbReference>
<keyword evidence="14" id="KW-1185">Reference proteome</keyword>
<sequence>MGEVERRNTRQRRAVQEALAATPDFVSAQDLHARMRSGGDSIGLATVYRTLSTLAEDERVDILRTPEGEARYRQCSTDEHHHHLVCRECGLTVEVDGPAVEEWAEQTGRQHGFTGITHTVEVFGTCDDCAKGHATALG</sequence>
<keyword evidence="5" id="KW-0678">Repressor</keyword>
<evidence type="ECO:0000256" key="9">
    <source>
        <dbReference type="ARBA" id="ARBA00023125"/>
    </source>
</evidence>
<comment type="cofactor">
    <cofactor evidence="11">
        <name>Zn(2+)</name>
        <dbReference type="ChEBI" id="CHEBI:29105"/>
    </cofactor>
    <text evidence="11">Binds 1 zinc ion per subunit.</text>
</comment>
<dbReference type="SUPFAM" id="SSF46785">
    <property type="entry name" value="Winged helix' DNA-binding domain"/>
    <property type="match status" value="1"/>
</dbReference>
<evidence type="ECO:0000256" key="8">
    <source>
        <dbReference type="ARBA" id="ARBA00023015"/>
    </source>
</evidence>
<dbReference type="CDD" id="cd07153">
    <property type="entry name" value="Fur_like"/>
    <property type="match status" value="1"/>
</dbReference>
<protein>
    <submittedName>
        <fullName evidence="13">Putative Fur family transcriptional regulator</fullName>
    </submittedName>
</protein>
<dbReference type="PANTHER" id="PTHR33202:SF2">
    <property type="entry name" value="FERRIC UPTAKE REGULATION PROTEIN"/>
    <property type="match status" value="1"/>
</dbReference>
<gene>
    <name evidence="13" type="ORF">KILIM_015_00510</name>
</gene>
<dbReference type="GO" id="GO:0008270">
    <property type="term" value="F:zinc ion binding"/>
    <property type="evidence" value="ECO:0007669"/>
    <property type="project" value="TreeGrafter"/>
</dbReference>
<dbReference type="Gene3D" id="3.30.1490.190">
    <property type="match status" value="1"/>
</dbReference>
<evidence type="ECO:0000256" key="3">
    <source>
        <dbReference type="ARBA" id="ARBA00011738"/>
    </source>
</evidence>
<dbReference type="RefSeq" id="WP_006591523.1">
    <property type="nucleotide sequence ID" value="NZ_BAHD01000015.1"/>
</dbReference>
<feature type="binding site" evidence="12">
    <location>
        <position position="101"/>
    </location>
    <ligand>
        <name>Fe cation</name>
        <dbReference type="ChEBI" id="CHEBI:24875"/>
    </ligand>
</feature>
<keyword evidence="9" id="KW-0238">DNA-binding</keyword>
<accession>K6WMG4</accession>
<comment type="subcellular location">
    <subcellularLocation>
        <location evidence="1">Cytoplasm</location>
    </subcellularLocation>
</comment>
<evidence type="ECO:0000256" key="10">
    <source>
        <dbReference type="ARBA" id="ARBA00023163"/>
    </source>
</evidence>
<dbReference type="GO" id="GO:0005829">
    <property type="term" value="C:cytosol"/>
    <property type="evidence" value="ECO:0007669"/>
    <property type="project" value="TreeGrafter"/>
</dbReference>
<dbReference type="FunFam" id="1.10.10.10:FF:000459">
    <property type="entry name" value="Ferric uptake regulation protein"/>
    <property type="match status" value="1"/>
</dbReference>
<dbReference type="eggNOG" id="COG0735">
    <property type="taxonomic scope" value="Bacteria"/>
</dbReference>
<dbReference type="InterPro" id="IPR036390">
    <property type="entry name" value="WH_DNA-bd_sf"/>
</dbReference>
<feature type="binding site" evidence="11">
    <location>
        <position position="89"/>
    </location>
    <ligand>
        <name>Zn(2+)</name>
        <dbReference type="ChEBI" id="CHEBI:29105"/>
    </ligand>
</feature>
<evidence type="ECO:0000256" key="6">
    <source>
        <dbReference type="ARBA" id="ARBA00022723"/>
    </source>
</evidence>
<dbReference type="Pfam" id="PF01475">
    <property type="entry name" value="FUR"/>
    <property type="match status" value="1"/>
</dbReference>
<keyword evidence="10" id="KW-0804">Transcription</keyword>
<name>K6WMG4_9MICO</name>
<evidence type="ECO:0000256" key="5">
    <source>
        <dbReference type="ARBA" id="ARBA00022491"/>
    </source>
</evidence>
<keyword evidence="12" id="KW-0408">Iron</keyword>
<comment type="caution">
    <text evidence="13">The sequence shown here is derived from an EMBL/GenBank/DDBJ whole genome shotgun (WGS) entry which is preliminary data.</text>
</comment>
<keyword evidence="7 11" id="KW-0862">Zinc</keyword>
<reference evidence="13 14" key="1">
    <citation type="submission" date="2012-08" db="EMBL/GenBank/DDBJ databases">
        <title>Whole genome shotgun sequence of Kineosphaera limosa NBRC 100340.</title>
        <authorList>
            <person name="Yoshida I."/>
            <person name="Isaki S."/>
            <person name="Hosoyama A."/>
            <person name="Tsuchikane K."/>
            <person name="Katsumata H."/>
            <person name="Ando Y."/>
            <person name="Ohji S."/>
            <person name="Hamada M."/>
            <person name="Tamura T."/>
            <person name="Yamazoe A."/>
            <person name="Yamazaki S."/>
            <person name="Fujita N."/>
        </authorList>
    </citation>
    <scope>NUCLEOTIDE SEQUENCE [LARGE SCALE GENOMIC DNA]</scope>
    <source>
        <strain evidence="13 14">NBRC 100340</strain>
    </source>
</reference>
<dbReference type="InterPro" id="IPR043135">
    <property type="entry name" value="Fur_C"/>
</dbReference>
<feature type="binding site" evidence="11">
    <location>
        <position position="129"/>
    </location>
    <ligand>
        <name>Zn(2+)</name>
        <dbReference type="ChEBI" id="CHEBI:29105"/>
    </ligand>
</feature>
<dbReference type="AlphaFoldDB" id="K6WMG4"/>
<feature type="binding site" evidence="12">
    <location>
        <position position="80"/>
    </location>
    <ligand>
        <name>Fe cation</name>
        <dbReference type="ChEBI" id="CHEBI:24875"/>
    </ligand>
</feature>
<comment type="similarity">
    <text evidence="2">Belongs to the Fur family.</text>
</comment>
<organism evidence="13 14">
    <name type="scientific">Kineosphaera limosa NBRC 100340</name>
    <dbReference type="NCBI Taxonomy" id="1184609"/>
    <lineage>
        <taxon>Bacteria</taxon>
        <taxon>Bacillati</taxon>
        <taxon>Actinomycetota</taxon>
        <taxon>Actinomycetes</taxon>
        <taxon>Micrococcales</taxon>
        <taxon>Dermatophilaceae</taxon>
        <taxon>Kineosphaera</taxon>
    </lineage>
</organism>
<evidence type="ECO:0000256" key="7">
    <source>
        <dbReference type="ARBA" id="ARBA00022833"/>
    </source>
</evidence>
<comment type="subunit">
    <text evidence="3">Homodimer.</text>
</comment>
<dbReference type="GO" id="GO:0000976">
    <property type="term" value="F:transcription cis-regulatory region binding"/>
    <property type="evidence" value="ECO:0007669"/>
    <property type="project" value="TreeGrafter"/>
</dbReference>
<evidence type="ECO:0000313" key="14">
    <source>
        <dbReference type="Proteomes" id="UP000008366"/>
    </source>
</evidence>
<dbReference type="OrthoDB" id="8659436at2"/>
<dbReference type="InterPro" id="IPR036388">
    <property type="entry name" value="WH-like_DNA-bd_sf"/>
</dbReference>
<evidence type="ECO:0000256" key="12">
    <source>
        <dbReference type="PIRSR" id="PIRSR602481-2"/>
    </source>
</evidence>
<dbReference type="Gene3D" id="1.10.10.10">
    <property type="entry name" value="Winged helix-like DNA-binding domain superfamily/Winged helix DNA-binding domain"/>
    <property type="match status" value="1"/>
</dbReference>
<evidence type="ECO:0000256" key="2">
    <source>
        <dbReference type="ARBA" id="ARBA00007957"/>
    </source>
</evidence>
<dbReference type="PANTHER" id="PTHR33202">
    <property type="entry name" value="ZINC UPTAKE REGULATION PROTEIN"/>
    <property type="match status" value="1"/>
</dbReference>
<dbReference type="GO" id="GO:0045892">
    <property type="term" value="P:negative regulation of DNA-templated transcription"/>
    <property type="evidence" value="ECO:0007669"/>
    <property type="project" value="TreeGrafter"/>
</dbReference>
<feature type="binding site" evidence="11">
    <location>
        <position position="126"/>
    </location>
    <ligand>
        <name>Zn(2+)</name>
        <dbReference type="ChEBI" id="CHEBI:29105"/>
    </ligand>
</feature>
<keyword evidence="6 11" id="KW-0479">Metal-binding</keyword>
<keyword evidence="8" id="KW-0805">Transcription regulation</keyword>
<feature type="binding site" evidence="12">
    <location>
        <position position="118"/>
    </location>
    <ligand>
        <name>Fe cation</name>
        <dbReference type="ChEBI" id="CHEBI:24875"/>
    </ligand>
</feature>
<evidence type="ECO:0000256" key="4">
    <source>
        <dbReference type="ARBA" id="ARBA00022490"/>
    </source>
</evidence>
<comment type="cofactor">
    <cofactor evidence="12">
        <name>Mn(2+)</name>
        <dbReference type="ChEBI" id="CHEBI:29035"/>
    </cofactor>
    <cofactor evidence="12">
        <name>Fe(2+)</name>
        <dbReference type="ChEBI" id="CHEBI:29033"/>
    </cofactor>
    <text evidence="12">Binds 1 Mn(2+) or Fe(2+) ion per subunit.</text>
</comment>